<dbReference type="AlphaFoldDB" id="A0A418SK74"/>
<accession>A0A418SK74</accession>
<evidence type="ECO:0000313" key="1">
    <source>
        <dbReference type="EMBL" id="QPM89137.1"/>
    </source>
</evidence>
<proteinExistence type="predicted"/>
<sequence>MTSHLTPLAVCERMIGPIELISVLCGYSEKAAYRWRHPSNTRAGGDFPSLRDLRRLHAHVRAHDLPLKPEWLIWGAFEDEVEAAIRAHPCPLPLVARLRPEVAAQ</sequence>
<dbReference type="Proteomes" id="UP000283786">
    <property type="component" value="Chromosome"/>
</dbReference>
<dbReference type="KEGG" id="palw:PSAL_003480"/>
<keyword evidence="2" id="KW-1185">Reference proteome</keyword>
<name>A0A418SK74_9RHOB</name>
<dbReference type="EMBL" id="CP060436">
    <property type="protein sequence ID" value="QPM89137.1"/>
    <property type="molecule type" value="Genomic_DNA"/>
</dbReference>
<protein>
    <submittedName>
        <fullName evidence="1">Uncharacterized protein</fullName>
    </submittedName>
</protein>
<evidence type="ECO:0000313" key="2">
    <source>
        <dbReference type="Proteomes" id="UP000283786"/>
    </source>
</evidence>
<organism evidence="1 2">
    <name type="scientific">Pseudooceanicola algae</name>
    <dbReference type="NCBI Taxonomy" id="1537215"/>
    <lineage>
        <taxon>Bacteria</taxon>
        <taxon>Pseudomonadati</taxon>
        <taxon>Pseudomonadota</taxon>
        <taxon>Alphaproteobacteria</taxon>
        <taxon>Rhodobacterales</taxon>
        <taxon>Paracoccaceae</taxon>
        <taxon>Pseudooceanicola</taxon>
    </lineage>
</organism>
<reference evidence="1 2" key="1">
    <citation type="submission" date="2020-08" db="EMBL/GenBank/DDBJ databases">
        <title>Genome sequence of Rhodobacteraceae bacterium Lw-13e.</title>
        <authorList>
            <person name="Poehlein A."/>
            <person name="Wolter L."/>
            <person name="Daniel R."/>
            <person name="Brinkhoff T."/>
        </authorList>
    </citation>
    <scope>NUCLEOTIDE SEQUENCE [LARGE SCALE GENOMIC DNA]</scope>
    <source>
        <strain evidence="1 2">Lw-13e</strain>
    </source>
</reference>
<gene>
    <name evidence="1" type="ORF">PSAL_003480</name>
</gene>